<evidence type="ECO:0000256" key="10">
    <source>
        <dbReference type="RuleBase" id="RU003662"/>
    </source>
</evidence>
<evidence type="ECO:0000256" key="4">
    <source>
        <dbReference type="ARBA" id="ARBA00022605"/>
    </source>
</evidence>
<name>A0A915YK11_9BACT</name>
<comment type="catalytic activity">
    <reaction evidence="8 9">
        <text>(1S,2R)-1-C-(indol-3-yl)glycerol 3-phosphate + L-serine = D-glyceraldehyde 3-phosphate + L-tryptophan + H2O</text>
        <dbReference type="Rhea" id="RHEA:10532"/>
        <dbReference type="ChEBI" id="CHEBI:15377"/>
        <dbReference type="ChEBI" id="CHEBI:33384"/>
        <dbReference type="ChEBI" id="CHEBI:57912"/>
        <dbReference type="ChEBI" id="CHEBI:58866"/>
        <dbReference type="ChEBI" id="CHEBI:59776"/>
        <dbReference type="EC" id="4.2.1.20"/>
    </reaction>
</comment>
<evidence type="ECO:0000256" key="7">
    <source>
        <dbReference type="ARBA" id="ARBA00023239"/>
    </source>
</evidence>
<keyword evidence="12" id="KW-1185">Reference proteome</keyword>
<feature type="active site" description="Proton acceptor" evidence="9">
    <location>
        <position position="57"/>
    </location>
</feature>
<dbReference type="GO" id="GO:0004834">
    <property type="term" value="F:tryptophan synthase activity"/>
    <property type="evidence" value="ECO:0007669"/>
    <property type="project" value="UniProtKB-UniRule"/>
</dbReference>
<dbReference type="RefSeq" id="WP_264789704.1">
    <property type="nucleotide sequence ID" value="NZ_AP026867.1"/>
</dbReference>
<gene>
    <name evidence="9" type="primary">trpA</name>
    <name evidence="11" type="ORF">AsAng_0052700</name>
</gene>
<keyword evidence="4 9" id="KW-0028">Amino-acid biosynthesis</keyword>
<dbReference type="EMBL" id="AP026867">
    <property type="protein sequence ID" value="BDS14490.1"/>
    <property type="molecule type" value="Genomic_DNA"/>
</dbReference>
<comment type="pathway">
    <text evidence="2 9">Amino-acid biosynthesis; L-tryptophan biosynthesis; L-tryptophan from chorismate: step 5/5.</text>
</comment>
<dbReference type="HAMAP" id="MF_00131">
    <property type="entry name" value="Trp_synth_alpha"/>
    <property type="match status" value="1"/>
</dbReference>
<evidence type="ECO:0000256" key="9">
    <source>
        <dbReference type="HAMAP-Rule" id="MF_00131"/>
    </source>
</evidence>
<dbReference type="InterPro" id="IPR002028">
    <property type="entry name" value="Trp_synthase_suA"/>
</dbReference>
<evidence type="ECO:0000313" key="12">
    <source>
        <dbReference type="Proteomes" id="UP001060919"/>
    </source>
</evidence>
<evidence type="ECO:0000256" key="3">
    <source>
        <dbReference type="ARBA" id="ARBA00011270"/>
    </source>
</evidence>
<evidence type="ECO:0000256" key="6">
    <source>
        <dbReference type="ARBA" id="ARBA00023141"/>
    </source>
</evidence>
<dbReference type="InterPro" id="IPR013785">
    <property type="entry name" value="Aldolase_TIM"/>
</dbReference>
<accession>A0A915YK11</accession>
<dbReference type="FunFam" id="3.20.20.70:FF:000037">
    <property type="entry name" value="Tryptophan synthase alpha chain"/>
    <property type="match status" value="1"/>
</dbReference>
<comment type="function">
    <text evidence="1 9">The alpha subunit is responsible for the aldol cleavage of indoleglycerol phosphate to indole and glyceraldehyde 3-phosphate.</text>
</comment>
<keyword evidence="5 9" id="KW-0822">Tryptophan biosynthesis</keyword>
<keyword evidence="6 9" id="KW-0057">Aromatic amino acid biosynthesis</keyword>
<evidence type="ECO:0000256" key="8">
    <source>
        <dbReference type="ARBA" id="ARBA00049047"/>
    </source>
</evidence>
<evidence type="ECO:0000313" key="11">
    <source>
        <dbReference type="EMBL" id="BDS14490.1"/>
    </source>
</evidence>
<dbReference type="Pfam" id="PF00290">
    <property type="entry name" value="Trp_syntA"/>
    <property type="match status" value="1"/>
</dbReference>
<comment type="similarity">
    <text evidence="9 10">Belongs to the TrpA family.</text>
</comment>
<dbReference type="KEGG" id="aup:AsAng_0052700"/>
<feature type="active site" description="Proton acceptor" evidence="9">
    <location>
        <position position="46"/>
    </location>
</feature>
<dbReference type="PANTHER" id="PTHR43406">
    <property type="entry name" value="TRYPTOPHAN SYNTHASE, ALPHA CHAIN"/>
    <property type="match status" value="1"/>
</dbReference>
<reference evidence="11" key="1">
    <citation type="submission" date="2022-09" db="EMBL/GenBank/DDBJ databases">
        <title>Aureispira anguillicida sp. nov., isolated from Leptocephalus of Japanese eel Anguilla japonica.</title>
        <authorList>
            <person name="Yuasa K."/>
            <person name="Mekata T."/>
            <person name="Ikunari K."/>
        </authorList>
    </citation>
    <scope>NUCLEOTIDE SEQUENCE</scope>
    <source>
        <strain evidence="11">EL160426</strain>
    </source>
</reference>
<dbReference type="Proteomes" id="UP001060919">
    <property type="component" value="Chromosome"/>
</dbReference>
<dbReference type="CDD" id="cd04724">
    <property type="entry name" value="Tryptophan_synthase_alpha"/>
    <property type="match status" value="1"/>
</dbReference>
<dbReference type="PANTHER" id="PTHR43406:SF1">
    <property type="entry name" value="TRYPTOPHAN SYNTHASE ALPHA CHAIN, CHLOROPLASTIC"/>
    <property type="match status" value="1"/>
</dbReference>
<evidence type="ECO:0000256" key="5">
    <source>
        <dbReference type="ARBA" id="ARBA00022822"/>
    </source>
</evidence>
<dbReference type="NCBIfam" id="TIGR00262">
    <property type="entry name" value="trpA"/>
    <property type="match status" value="1"/>
</dbReference>
<protein>
    <recommendedName>
        <fullName evidence="9">Tryptophan synthase alpha chain</fullName>
        <ecNumber evidence="9">4.2.1.20</ecNumber>
    </recommendedName>
</protein>
<keyword evidence="7 9" id="KW-0456">Lyase</keyword>
<dbReference type="SUPFAM" id="SSF51366">
    <property type="entry name" value="Ribulose-phoshate binding barrel"/>
    <property type="match status" value="1"/>
</dbReference>
<dbReference type="GO" id="GO:0005829">
    <property type="term" value="C:cytosol"/>
    <property type="evidence" value="ECO:0007669"/>
    <property type="project" value="TreeGrafter"/>
</dbReference>
<dbReference type="EC" id="4.2.1.20" evidence="9"/>
<evidence type="ECO:0000256" key="2">
    <source>
        <dbReference type="ARBA" id="ARBA00004733"/>
    </source>
</evidence>
<sequence>MNRINQLFERKQKEILNIYCTAGYPKLESTEDIVLGLDQAGVDLVEIGMPYSDPLADGPTIQASSTIALNNGMSIKKLFEQIEQVRKQTNLPIILMGYINPVMQYGVETFLEACQRVGVDGLILPDLPMYEYENHYQASFEAYDIRMIFLVTPQTSTERIKKIDQLSNAFIYVVSSAATTGKQTGFGEENIAYFKRIKALKLKNPTLIGFGISDATAYQSVCEYANGAIIGSAFIRMLEHSNQIKQDIRQFVVGIKGEIAVK</sequence>
<dbReference type="InterPro" id="IPR011060">
    <property type="entry name" value="RibuloseP-bd_barrel"/>
</dbReference>
<dbReference type="Gene3D" id="3.20.20.70">
    <property type="entry name" value="Aldolase class I"/>
    <property type="match status" value="1"/>
</dbReference>
<dbReference type="AlphaFoldDB" id="A0A915YK11"/>
<comment type="subunit">
    <text evidence="3 9">Tetramer of two alpha and two beta chains.</text>
</comment>
<proteinExistence type="inferred from homology"/>
<organism evidence="11 12">
    <name type="scientific">Aureispira anguillae</name>
    <dbReference type="NCBI Taxonomy" id="2864201"/>
    <lineage>
        <taxon>Bacteria</taxon>
        <taxon>Pseudomonadati</taxon>
        <taxon>Bacteroidota</taxon>
        <taxon>Saprospiria</taxon>
        <taxon>Saprospirales</taxon>
        <taxon>Saprospiraceae</taxon>
        <taxon>Aureispira</taxon>
    </lineage>
</organism>
<dbReference type="PROSITE" id="PS00167">
    <property type="entry name" value="TRP_SYNTHASE_ALPHA"/>
    <property type="match status" value="1"/>
</dbReference>
<dbReference type="InterPro" id="IPR018204">
    <property type="entry name" value="Trp_synthase_alpha_AS"/>
</dbReference>
<evidence type="ECO:0000256" key="1">
    <source>
        <dbReference type="ARBA" id="ARBA00003365"/>
    </source>
</evidence>